<feature type="domain" description="S1 motif" evidence="11">
    <location>
        <begin position="433"/>
        <end position="497"/>
    </location>
</feature>
<keyword evidence="7" id="KW-0687">Ribonucleoprotein</keyword>
<evidence type="ECO:0000259" key="11">
    <source>
        <dbReference type="PROSITE" id="PS50126"/>
    </source>
</evidence>
<sequence length="1477" mass="164753">MSEVAEKQVLKLDKKFKEDSFVRVRVIGLRLVEGVAIGTLKTSAFEGSIFTHSDVEPGMLANAKVIAVECFGAIVQFSCGVKALCPVSHMSEFEIAKPPKKYKNGAEFLFRVLGCKSKRLTVTHKKTMVNSKLAVIASYSDAIEGLLTHGWIAKIETHGCFVRFYNGVNGFANRDELGMEPGSEPGALYHVGQVIKCKVLASNPSSRKINITFNLSSKRTIESDCAKIGSLVAGTVQRITADSVIVGVNSSHQIGKICNEHLADHYGHITSLKVLLKPGYKFEQLLVLDDNGNNLTLSAKHSLVMSSQTLPLDVTQIRQNSILHGYICNIIGTGCFVRFLGSLTGFSPLHRATDENISTLRDAFYTGQSVRSKILNVNKDDNRITVSLKQSSCFSTDASFIQGYFLLEDKISEMQTLATGSLQTSGAKLFRIGQLVEVEVQVEKEYGVVFSIKGHDNVVGFATQYHLCGKNLETGSFLKAVVIDISEGEGLVDLSLKPELLGSVIEKGAKKSSAKKKRQRDCDVNLELHKTVNAVIESVKENYLVLSIPECNNAIGFASIFDYNTQKLPLKSFVEGQCVSVTIEAIPNSSSKRLLLLLKSLSETSELSSKRAKKKSAYVAGSFLQAEITDIKPLELFVKFGNKCQGRIHITEVNENDLSSDCPLLNFRIGQVLSARVIAKPPKFGKEHMWELSLKPLSLAGDGDGSDEVCQADADFNFSLGQVVKGYVTQVNNEWVSLMITRWVHGQLFILDSSCDPNELQDFNNRYKVGDVVSGHVIYLNPEKKLLRLVSRPLCFHKVEIDTKDASDSTLNSAKHILEGDVVGGRIKKILPGVAGMLVQIGPHLHGKVHYTELSDTWTNNPLSGYQEGQFVKCNVLEISHSLEGFMHVELSLLNSLCEANSSGSVQSEKTSMTAVTVPLQRIIKIEELHPNMAVKGYVKHISSKGCFIMLSRKIDARVLLSNLSHEYIQNTEKEFPIGKLVVGRVLSVEQLSGRVEVTLKTGTKSQTSISEVSDFGKLRAGEIISGTIRRIESYGLFITIDQTNMVGLCHISNISESLIENIESNFKTGEKVQVKILKVDQERNRISLGMKDLNCTQDILAASTNFSDTLPDGNISSDDKLVDVPTFNFDKVQDIYVDQVEPHLRSSVPPLDVKLDDMSDSDFDDNPIVKVRDPCPVIAKVENSKKRSKKKEKEERELQVSASEERLLENDVPRTSDEFEKLVRTSPDSSFVWIKYMAFLLSLADVEKARSVAERALRIINIREENEKMNIWVAYFNLENEYGNPSEDAVRRIFARALQYCEPKKLHFALLGIYQRSEKQSQVDELLEKMTKKFKNSCKVWLQYVQSHLKQNRDVQGVVKKALLCLSHHKHIKFISQAAIIEFKFGSPDRGRSMFEGMLREYPKRTDLWSVYLDQEIRLADVEVIRALFERVTCLSLPPKKMKFLLKKYLEYEKSLGDEGKIEYVTSKALEYASSI</sequence>
<dbReference type="InterPro" id="IPR045209">
    <property type="entry name" value="Rrp5"/>
</dbReference>
<protein>
    <recommendedName>
        <fullName evidence="8">rRNA biogenesis protein RRP5</fullName>
    </recommendedName>
    <alternativeName>
        <fullName evidence="9">Ribosomal RNA-processing protein 5</fullName>
    </alternativeName>
</protein>
<evidence type="ECO:0000256" key="3">
    <source>
        <dbReference type="ARBA" id="ARBA00022552"/>
    </source>
</evidence>
<dbReference type="FunFam" id="1.25.40.10:FF:000065">
    <property type="entry name" value="Programmed cell death 11"/>
    <property type="match status" value="1"/>
</dbReference>
<dbReference type="SMART" id="SM00316">
    <property type="entry name" value="S1"/>
    <property type="match status" value="11"/>
</dbReference>
<comment type="caution">
    <text evidence="12">The sequence shown here is derived from an EMBL/GenBank/DDBJ whole genome shotgun (WGS) entry which is preliminary data.</text>
</comment>
<evidence type="ECO:0000256" key="8">
    <source>
        <dbReference type="ARBA" id="ARBA00073619"/>
    </source>
</evidence>
<dbReference type="GO" id="GO:0003723">
    <property type="term" value="F:RNA binding"/>
    <property type="evidence" value="ECO:0000318"/>
    <property type="project" value="GO_Central"/>
</dbReference>
<dbReference type="Pfam" id="PF24685">
    <property type="entry name" value="OB_RRP5_4th"/>
    <property type="match status" value="1"/>
</dbReference>
<dbReference type="OMA" id="VFHIGEV"/>
<feature type="compositionally biased region" description="Basic and acidic residues" evidence="10">
    <location>
        <begin position="1192"/>
        <end position="1203"/>
    </location>
</feature>
<accession>A0A0K9NYC6</accession>
<dbReference type="InterPro" id="IPR003107">
    <property type="entry name" value="HAT"/>
</dbReference>
<evidence type="ECO:0000256" key="10">
    <source>
        <dbReference type="SAM" id="MobiDB-lite"/>
    </source>
</evidence>
<dbReference type="PANTHER" id="PTHR23270">
    <property type="entry name" value="PROGRAMMED CELL DEATH PROTEIN 11 PRE-RRNA PROCESSING PROTEIN RRP5"/>
    <property type="match status" value="1"/>
</dbReference>
<evidence type="ECO:0000256" key="6">
    <source>
        <dbReference type="ARBA" id="ARBA00023242"/>
    </source>
</evidence>
<dbReference type="Gene3D" id="1.25.40.10">
    <property type="entry name" value="Tetratricopeptide repeat domain"/>
    <property type="match status" value="2"/>
</dbReference>
<dbReference type="Gene3D" id="2.40.50.140">
    <property type="entry name" value="Nucleic acid-binding proteins"/>
    <property type="match status" value="7"/>
</dbReference>
<dbReference type="SMART" id="SM00386">
    <property type="entry name" value="HAT"/>
    <property type="match status" value="5"/>
</dbReference>
<comment type="subcellular location">
    <subcellularLocation>
        <location evidence="1">Nucleus</location>
        <location evidence="1">Nucleolus</location>
    </subcellularLocation>
</comment>
<feature type="domain" description="S1 motif" evidence="11">
    <location>
        <begin position="932"/>
        <end position="1001"/>
    </location>
</feature>
<feature type="domain" description="S1 motif" evidence="11">
    <location>
        <begin position="621"/>
        <end position="695"/>
    </location>
</feature>
<dbReference type="PROSITE" id="PS50126">
    <property type="entry name" value="S1"/>
    <property type="match status" value="10"/>
</dbReference>
<keyword evidence="5" id="KW-0677">Repeat</keyword>
<evidence type="ECO:0000256" key="2">
    <source>
        <dbReference type="ARBA" id="ARBA00022517"/>
    </source>
</evidence>
<dbReference type="FunFam" id="2.40.50.140:FF:000155">
    <property type="entry name" value="rRNA biogenesis protein RRP5"/>
    <property type="match status" value="1"/>
</dbReference>
<dbReference type="OrthoDB" id="412781at2759"/>
<dbReference type="InterPro" id="IPR012340">
    <property type="entry name" value="NA-bd_OB-fold"/>
</dbReference>
<keyword evidence="6" id="KW-0539">Nucleus</keyword>
<dbReference type="InterPro" id="IPR011990">
    <property type="entry name" value="TPR-like_helical_dom_sf"/>
</dbReference>
<name>A0A0K9NYC6_ZOSMR</name>
<dbReference type="InterPro" id="IPR057302">
    <property type="entry name" value="Rrp5_S1"/>
</dbReference>
<dbReference type="GO" id="GO:0032040">
    <property type="term" value="C:small-subunit processome"/>
    <property type="evidence" value="ECO:0000318"/>
    <property type="project" value="GO_Central"/>
</dbReference>
<feature type="domain" description="S1 motif" evidence="11">
    <location>
        <begin position="229"/>
        <end position="300"/>
    </location>
</feature>
<keyword evidence="4" id="KW-0597">Phosphoprotein</keyword>
<dbReference type="Pfam" id="PF23459">
    <property type="entry name" value="S1_RRP5"/>
    <property type="match status" value="1"/>
</dbReference>
<evidence type="ECO:0000256" key="4">
    <source>
        <dbReference type="ARBA" id="ARBA00022553"/>
    </source>
</evidence>
<evidence type="ECO:0000256" key="9">
    <source>
        <dbReference type="ARBA" id="ARBA00076674"/>
    </source>
</evidence>
<dbReference type="Pfam" id="PF00575">
    <property type="entry name" value="S1"/>
    <property type="match status" value="2"/>
</dbReference>
<proteinExistence type="predicted"/>
<feature type="domain" description="S1 motif" evidence="11">
    <location>
        <begin position="145"/>
        <end position="214"/>
    </location>
</feature>
<dbReference type="STRING" id="29655.A0A0K9NYC6"/>
<dbReference type="FunFam" id="2.40.50.140:FF:000179">
    <property type="entry name" value="rRNA biogenesis protein RRP5"/>
    <property type="match status" value="1"/>
</dbReference>
<evidence type="ECO:0000313" key="13">
    <source>
        <dbReference type="Proteomes" id="UP000036987"/>
    </source>
</evidence>
<dbReference type="Pfam" id="PF23231">
    <property type="entry name" value="HAT_Syf1_CNRKL1_C"/>
    <property type="match status" value="1"/>
</dbReference>
<dbReference type="InterPro" id="IPR057301">
    <property type="entry name" value="Rrp5_OB_4th"/>
</dbReference>
<dbReference type="InterPro" id="IPR055430">
    <property type="entry name" value="HAT_Syf1_CNRKL1_C"/>
</dbReference>
<feature type="domain" description="S1 motif" evidence="11">
    <location>
        <begin position="721"/>
        <end position="792"/>
    </location>
</feature>
<dbReference type="SUPFAM" id="SSF50249">
    <property type="entry name" value="Nucleic acid-binding proteins"/>
    <property type="match status" value="8"/>
</dbReference>
<evidence type="ECO:0000256" key="7">
    <source>
        <dbReference type="ARBA" id="ARBA00023274"/>
    </source>
</evidence>
<evidence type="ECO:0000313" key="12">
    <source>
        <dbReference type="EMBL" id="KMZ61801.1"/>
    </source>
</evidence>
<reference evidence="13" key="1">
    <citation type="journal article" date="2016" name="Nature">
        <title>The genome of the seagrass Zostera marina reveals angiosperm adaptation to the sea.</title>
        <authorList>
            <person name="Olsen J.L."/>
            <person name="Rouze P."/>
            <person name="Verhelst B."/>
            <person name="Lin Y.-C."/>
            <person name="Bayer T."/>
            <person name="Collen J."/>
            <person name="Dattolo E."/>
            <person name="De Paoli E."/>
            <person name="Dittami S."/>
            <person name="Maumus F."/>
            <person name="Michel G."/>
            <person name="Kersting A."/>
            <person name="Lauritano C."/>
            <person name="Lohaus R."/>
            <person name="Toepel M."/>
            <person name="Tonon T."/>
            <person name="Vanneste K."/>
            <person name="Amirebrahimi M."/>
            <person name="Brakel J."/>
            <person name="Bostroem C."/>
            <person name="Chovatia M."/>
            <person name="Grimwood J."/>
            <person name="Jenkins J.W."/>
            <person name="Jueterbock A."/>
            <person name="Mraz A."/>
            <person name="Stam W.T."/>
            <person name="Tice H."/>
            <person name="Bornberg-Bauer E."/>
            <person name="Green P.J."/>
            <person name="Pearson G.A."/>
            <person name="Procaccini G."/>
            <person name="Duarte C.M."/>
            <person name="Schmutz J."/>
            <person name="Reusch T.B.H."/>
            <person name="Van de Peer Y."/>
        </authorList>
    </citation>
    <scope>NUCLEOTIDE SEQUENCE [LARGE SCALE GENOMIC DNA]</scope>
    <source>
        <strain evidence="13">cv. Finnish</strain>
    </source>
</reference>
<dbReference type="Pfam" id="PF24682">
    <property type="entry name" value="OB_RRP5"/>
    <property type="match status" value="1"/>
</dbReference>
<feature type="domain" description="S1 motif" evidence="11">
    <location>
        <begin position="320"/>
        <end position="389"/>
    </location>
</feature>
<dbReference type="FunFam" id="2.40.50.140:FF:000103">
    <property type="entry name" value="protein RRP5 homolog"/>
    <property type="match status" value="2"/>
</dbReference>
<feature type="domain" description="S1 motif" evidence="11">
    <location>
        <begin position="820"/>
        <end position="894"/>
    </location>
</feature>
<dbReference type="InterPro" id="IPR057300">
    <property type="entry name" value="OB_Rrp5"/>
</dbReference>
<gene>
    <name evidence="12" type="ORF">ZOSMA_4G00900</name>
</gene>
<evidence type="ECO:0000256" key="1">
    <source>
        <dbReference type="ARBA" id="ARBA00004604"/>
    </source>
</evidence>
<dbReference type="GO" id="GO:0005730">
    <property type="term" value="C:nucleolus"/>
    <property type="evidence" value="ECO:0000318"/>
    <property type="project" value="GO_Central"/>
</dbReference>
<feature type="domain" description="S1 motif" evidence="11">
    <location>
        <begin position="58"/>
        <end position="125"/>
    </location>
</feature>
<dbReference type="SUPFAM" id="SSF48452">
    <property type="entry name" value="TPR-like"/>
    <property type="match status" value="2"/>
</dbReference>
<dbReference type="PANTHER" id="PTHR23270:SF10">
    <property type="entry name" value="PROTEIN RRP5 HOMOLOG"/>
    <property type="match status" value="1"/>
</dbReference>
<evidence type="ECO:0000256" key="5">
    <source>
        <dbReference type="ARBA" id="ARBA00022737"/>
    </source>
</evidence>
<dbReference type="GO" id="GO:0006364">
    <property type="term" value="P:rRNA processing"/>
    <property type="evidence" value="ECO:0007669"/>
    <property type="project" value="UniProtKB-KW"/>
</dbReference>
<keyword evidence="12" id="KW-0689">Ribosomal protein</keyword>
<dbReference type="FunFam" id="2.40.50.140:FF:000159">
    <property type="entry name" value="rRNA biogenesis protein rrp5"/>
    <property type="match status" value="1"/>
</dbReference>
<feature type="domain" description="S1 motif" evidence="11">
    <location>
        <begin position="1022"/>
        <end position="1092"/>
    </location>
</feature>
<feature type="region of interest" description="Disordered" evidence="10">
    <location>
        <begin position="1184"/>
        <end position="1203"/>
    </location>
</feature>
<keyword evidence="3" id="KW-0698">rRNA processing</keyword>
<organism evidence="12 13">
    <name type="scientific">Zostera marina</name>
    <name type="common">Eelgrass</name>
    <dbReference type="NCBI Taxonomy" id="29655"/>
    <lineage>
        <taxon>Eukaryota</taxon>
        <taxon>Viridiplantae</taxon>
        <taxon>Streptophyta</taxon>
        <taxon>Embryophyta</taxon>
        <taxon>Tracheophyta</taxon>
        <taxon>Spermatophyta</taxon>
        <taxon>Magnoliopsida</taxon>
        <taxon>Liliopsida</taxon>
        <taxon>Zosteraceae</taxon>
        <taxon>Zostera</taxon>
    </lineage>
</organism>
<dbReference type="Proteomes" id="UP000036987">
    <property type="component" value="Unassembled WGS sequence"/>
</dbReference>
<dbReference type="EMBL" id="LFYR01001430">
    <property type="protein sequence ID" value="KMZ61801.1"/>
    <property type="molecule type" value="Genomic_DNA"/>
</dbReference>
<dbReference type="GO" id="GO:0005840">
    <property type="term" value="C:ribosome"/>
    <property type="evidence" value="ECO:0007669"/>
    <property type="project" value="UniProtKB-KW"/>
</dbReference>
<dbReference type="InterPro" id="IPR003029">
    <property type="entry name" value="S1_domain"/>
</dbReference>
<keyword evidence="13" id="KW-1185">Reference proteome</keyword>
<keyword evidence="2" id="KW-0690">Ribosome biogenesis</keyword>